<name>A0ABP0HSK3_9DINO</name>
<feature type="compositionally biased region" description="Low complexity" evidence="3">
    <location>
        <begin position="751"/>
        <end position="768"/>
    </location>
</feature>
<evidence type="ECO:0000259" key="4">
    <source>
        <dbReference type="SMART" id="SM00322"/>
    </source>
</evidence>
<evidence type="ECO:0000256" key="3">
    <source>
        <dbReference type="SAM" id="MobiDB-lite"/>
    </source>
</evidence>
<evidence type="ECO:0000313" key="5">
    <source>
        <dbReference type="EMBL" id="CAK8993192.1"/>
    </source>
</evidence>
<keyword evidence="1" id="KW-0677">Repeat</keyword>
<evidence type="ECO:0000313" key="6">
    <source>
        <dbReference type="Proteomes" id="UP001642464"/>
    </source>
</evidence>
<dbReference type="Pfam" id="PF00013">
    <property type="entry name" value="KH_1"/>
    <property type="match status" value="1"/>
</dbReference>
<dbReference type="InterPro" id="IPR036612">
    <property type="entry name" value="KH_dom_type_1_sf"/>
</dbReference>
<dbReference type="Gene3D" id="3.30.1370.10">
    <property type="entry name" value="K Homology domain, type 1"/>
    <property type="match status" value="1"/>
</dbReference>
<reference evidence="5 6" key="1">
    <citation type="submission" date="2024-02" db="EMBL/GenBank/DDBJ databases">
        <authorList>
            <person name="Chen Y."/>
            <person name="Shah S."/>
            <person name="Dougan E. K."/>
            <person name="Thang M."/>
            <person name="Chan C."/>
        </authorList>
    </citation>
    <scope>NUCLEOTIDE SEQUENCE [LARGE SCALE GENOMIC DNA]</scope>
</reference>
<dbReference type="EMBL" id="CAXAMM010001725">
    <property type="protein sequence ID" value="CAK8993192.1"/>
    <property type="molecule type" value="Genomic_DNA"/>
</dbReference>
<dbReference type="SUPFAM" id="SSF54791">
    <property type="entry name" value="Eukaryotic type KH-domain (KH-domain type I)"/>
    <property type="match status" value="1"/>
</dbReference>
<proteinExistence type="predicted"/>
<comment type="caution">
    <text evidence="5">The sequence shown here is derived from an EMBL/GenBank/DDBJ whole genome shotgun (WGS) entry which is preliminary data.</text>
</comment>
<organism evidence="5 6">
    <name type="scientific">Durusdinium trenchii</name>
    <dbReference type="NCBI Taxonomy" id="1381693"/>
    <lineage>
        <taxon>Eukaryota</taxon>
        <taxon>Sar</taxon>
        <taxon>Alveolata</taxon>
        <taxon>Dinophyceae</taxon>
        <taxon>Suessiales</taxon>
        <taxon>Symbiodiniaceae</taxon>
        <taxon>Durusdinium</taxon>
    </lineage>
</organism>
<dbReference type="Proteomes" id="UP001642464">
    <property type="component" value="Unassembled WGS sequence"/>
</dbReference>
<dbReference type="InterPro" id="IPR004087">
    <property type="entry name" value="KH_dom"/>
</dbReference>
<feature type="region of interest" description="Disordered" evidence="3">
    <location>
        <begin position="739"/>
        <end position="768"/>
    </location>
</feature>
<evidence type="ECO:0000256" key="2">
    <source>
        <dbReference type="PROSITE-ProRule" id="PRU00117"/>
    </source>
</evidence>
<feature type="domain" description="K Homology" evidence="4">
    <location>
        <begin position="761"/>
        <end position="830"/>
    </location>
</feature>
<dbReference type="SMART" id="SM00322">
    <property type="entry name" value="KH"/>
    <property type="match status" value="1"/>
</dbReference>
<evidence type="ECO:0000256" key="1">
    <source>
        <dbReference type="ARBA" id="ARBA00022737"/>
    </source>
</evidence>
<keyword evidence="2" id="KW-0694">RNA-binding</keyword>
<keyword evidence="6" id="KW-1185">Reference proteome</keyword>
<dbReference type="CDD" id="cd00105">
    <property type="entry name" value="KH-I"/>
    <property type="match status" value="1"/>
</dbReference>
<accession>A0ABP0HSK3</accession>
<gene>
    <name evidence="5" type="ORF">SCF082_LOCUS3414</name>
</gene>
<dbReference type="PROSITE" id="PS50084">
    <property type="entry name" value="KH_TYPE_1"/>
    <property type="match status" value="1"/>
</dbReference>
<dbReference type="PANTHER" id="PTHR10288">
    <property type="entry name" value="KH DOMAIN CONTAINING RNA BINDING PROTEIN"/>
    <property type="match status" value="1"/>
</dbReference>
<sequence length="854" mass="92886">MLAMSGELVAVGSLVAESLLRHLPTVPEGLQVVPVPANMLEIASTLGILVRPDAEMCWLILRSLCAAGIKNVGPYMENLARLQSLRCHSSLELLDSDQSQAVLFLPDSGEGEPCFASLSEIYVSQELAAGGMPKDEEEAAVLDLGFAQLRRLLHRSVVSCSKNVAYWSFRAELEFLGCSSVISLDDCLQALQRAAQEPGLRQRIGCSSLQQRGELLTDQGLEVMLSLYRLLELALAEIGDGETWTWKERLEGRFPSGASALAASCSQHGQLPVLNWEGRLVSGDADVWACRSSWFLDTVLDASPYLFIHREIAEHCPRLVAAAGWLYLEGRTTILWQQSNNNPEKELLEASEAFGTVLKRPVQVVSCNWIALEVIFSPRAEPKEGEWFSEIPGLIKERIRAQPSFAILGQGVVVLATHFVKEASERAALAAAALALALALQGLSKREAQVLARSTCESIRSFTSERFWEASSGHLSHAGYNLRQVPGTEVLLPIGVGEEASLPGLMGSFGGVEQYDDEESVSCTRFLPLLDQRRDHEVFGEVIGRILSEKGMVSSRRTTAASIGADVAAVKEQQRRVGERAEHFYSCFLERVFGDAYKPTRDWVSSARSRVYPGSRSIDDSAGFDFVITDTAQRIVPSQGKRSVRCFIEVKGCTGSFTGMFCLSANEQRKRDQIAASKNDANAYVIAVVDNMESLELASIRHFLWSEELKMIQLEAESFIARVDPHAGNVVSNALMTAGASAEDPPSKAAPSRPCGRGRPPSSTATVSVPSGKVGLVIGKGGATVKWIMNESGAKVQVADGSTAGLSSLKIEGSKEQIEAAKQLIQEVVYGQADWHEWRSGRVWKGNSNGGGWQ</sequence>
<protein>
    <submittedName>
        <fullName evidence="5">Far upstream element-binding protein 2 (FUSE-binding protein 2) (KH type-splicing regulatory protein) (KSRP) (MAP2 RNA trans-acting protein 1) (MARTA1)</fullName>
    </submittedName>
</protein>
<dbReference type="InterPro" id="IPR004088">
    <property type="entry name" value="KH_dom_type_1"/>
</dbReference>